<dbReference type="GO" id="GO:0005615">
    <property type="term" value="C:extracellular space"/>
    <property type="evidence" value="ECO:0007669"/>
    <property type="project" value="TreeGrafter"/>
</dbReference>
<keyword evidence="4" id="KW-1185">Reference proteome</keyword>
<dbReference type="InterPro" id="IPR024571">
    <property type="entry name" value="ERAP1-like_C_dom"/>
</dbReference>
<evidence type="ECO:0000313" key="3">
    <source>
        <dbReference type="EMBL" id="CAG8755645.1"/>
    </source>
</evidence>
<dbReference type="GO" id="GO:0005737">
    <property type="term" value="C:cytoplasm"/>
    <property type="evidence" value="ECO:0007669"/>
    <property type="project" value="TreeGrafter"/>
</dbReference>
<dbReference type="GO" id="GO:0043171">
    <property type="term" value="P:peptide catabolic process"/>
    <property type="evidence" value="ECO:0007669"/>
    <property type="project" value="TreeGrafter"/>
</dbReference>
<dbReference type="InterPro" id="IPR050344">
    <property type="entry name" value="Peptidase_M1_aminopeptidases"/>
</dbReference>
<dbReference type="Gene3D" id="1.25.50.20">
    <property type="match status" value="1"/>
</dbReference>
<protein>
    <submittedName>
        <fullName evidence="3">4647_t:CDS:1</fullName>
    </submittedName>
</protein>
<organism evidence="3 4">
    <name type="scientific">Ambispora leptoticha</name>
    <dbReference type="NCBI Taxonomy" id="144679"/>
    <lineage>
        <taxon>Eukaryota</taxon>
        <taxon>Fungi</taxon>
        <taxon>Fungi incertae sedis</taxon>
        <taxon>Mucoromycota</taxon>
        <taxon>Glomeromycotina</taxon>
        <taxon>Glomeromycetes</taxon>
        <taxon>Archaeosporales</taxon>
        <taxon>Ambisporaceae</taxon>
        <taxon>Ambispora</taxon>
    </lineage>
</organism>
<dbReference type="PANTHER" id="PTHR11533">
    <property type="entry name" value="PROTEASE M1 ZINC METALLOPROTEASE"/>
    <property type="match status" value="1"/>
</dbReference>
<dbReference type="GO" id="GO:0006508">
    <property type="term" value="P:proteolysis"/>
    <property type="evidence" value="ECO:0007669"/>
    <property type="project" value="TreeGrafter"/>
</dbReference>
<feature type="non-terminal residue" evidence="3">
    <location>
        <position position="245"/>
    </location>
</feature>
<dbReference type="FunFam" id="1.25.50.20:FF:000002">
    <property type="entry name" value="Aminopeptidase"/>
    <property type="match status" value="1"/>
</dbReference>
<evidence type="ECO:0000313" key="4">
    <source>
        <dbReference type="Proteomes" id="UP000789508"/>
    </source>
</evidence>
<sequence>LLAFRRKLCSKLAHRLGWEYPENEDYLTIMLRSLAIKVAGKSGDPEIVKEAKRRFELFTEKNDQSAIHPNIRGAVFEIVLIHGGGEKEFEEILKIFRNSPTADQQLVALTALGYAQQPELIQRALDFSISPEVRNQDVIHAFAGLRDNRKSRKILWNFLKKNWDLFEDRYVKSLNLLGNVIKYGTSSFASEEDAIDIEKFFADKDTKQYARPLQQSLENIYMNSAWLKRDAKDVEEWLADNGYLN</sequence>
<dbReference type="GO" id="GO:0016020">
    <property type="term" value="C:membrane"/>
    <property type="evidence" value="ECO:0007669"/>
    <property type="project" value="TreeGrafter"/>
</dbReference>
<feature type="domain" description="ERAP1-like C-terminal" evidence="2">
    <location>
        <begin position="3"/>
        <end position="220"/>
    </location>
</feature>
<name>A0A9N9J006_9GLOM</name>
<dbReference type="AlphaFoldDB" id="A0A9N9J006"/>
<accession>A0A9N9J006</accession>
<evidence type="ECO:0000259" key="2">
    <source>
        <dbReference type="Pfam" id="PF11838"/>
    </source>
</evidence>
<dbReference type="EMBL" id="CAJVPS010043327">
    <property type="protein sequence ID" value="CAG8755645.1"/>
    <property type="molecule type" value="Genomic_DNA"/>
</dbReference>
<comment type="caution">
    <text evidence="3">The sequence shown here is derived from an EMBL/GenBank/DDBJ whole genome shotgun (WGS) entry which is preliminary data.</text>
</comment>
<comment type="similarity">
    <text evidence="1">Belongs to the peptidase M1 family.</text>
</comment>
<proteinExistence type="inferred from homology"/>
<dbReference type="GO" id="GO:0008270">
    <property type="term" value="F:zinc ion binding"/>
    <property type="evidence" value="ECO:0007669"/>
    <property type="project" value="TreeGrafter"/>
</dbReference>
<reference evidence="3" key="1">
    <citation type="submission" date="2021-06" db="EMBL/GenBank/DDBJ databases">
        <authorList>
            <person name="Kallberg Y."/>
            <person name="Tangrot J."/>
            <person name="Rosling A."/>
        </authorList>
    </citation>
    <scope>NUCLEOTIDE SEQUENCE</scope>
    <source>
        <strain evidence="3">FL130A</strain>
    </source>
</reference>
<dbReference type="Proteomes" id="UP000789508">
    <property type="component" value="Unassembled WGS sequence"/>
</dbReference>
<gene>
    <name evidence="3" type="ORF">ALEPTO_LOCUS13470</name>
</gene>
<dbReference type="PANTHER" id="PTHR11533:SF174">
    <property type="entry name" value="PUROMYCIN-SENSITIVE AMINOPEPTIDASE-RELATED"/>
    <property type="match status" value="1"/>
</dbReference>
<dbReference type="OrthoDB" id="10031169at2759"/>
<dbReference type="GO" id="GO:0070006">
    <property type="term" value="F:metalloaminopeptidase activity"/>
    <property type="evidence" value="ECO:0007669"/>
    <property type="project" value="TreeGrafter"/>
</dbReference>
<dbReference type="GO" id="GO:0042277">
    <property type="term" value="F:peptide binding"/>
    <property type="evidence" value="ECO:0007669"/>
    <property type="project" value="TreeGrafter"/>
</dbReference>
<evidence type="ECO:0000256" key="1">
    <source>
        <dbReference type="ARBA" id="ARBA00010136"/>
    </source>
</evidence>
<dbReference type="Pfam" id="PF11838">
    <property type="entry name" value="ERAP1_C"/>
    <property type="match status" value="1"/>
</dbReference>